<comment type="caution">
    <text evidence="1">The sequence shown here is derived from an EMBL/GenBank/DDBJ whole genome shotgun (WGS) entry which is preliminary data.</text>
</comment>
<name>A0AAV3QDI5_LITER</name>
<proteinExistence type="predicted"/>
<sequence length="292" mass="33583">MKTLSCISLGLSLVFCCLLLALVAEFFYLFWWKKRVITNAGCEDGYSNPSKEFFTLCWKKPSSLSNIRPLNLQEPQAQGDLDTDIWDNPCNAPPQNPRVESYHIAHFGSEYYNRFGEEDSIDNEMMRSQQLSGPPRYLFTIKEETNEDLESEDMKSRVEETPYLTPTASPYLTPPLAPLTPSQNNQKLLSLFELVSDAEFNKIRSSPPPTFKFLRDAEEKHFRRKTNEEDDRYAFKNDEYIDAKVTSSLMPPKDEEDSSVITIVVSQNREKENVVHQHVLQYPSSSSQVLPT</sequence>
<dbReference type="PANTHER" id="PTHR34054:SF2">
    <property type="entry name" value="EXPRESSED PROTEIN"/>
    <property type="match status" value="1"/>
</dbReference>
<dbReference type="InterPro" id="IPR045884">
    <property type="entry name" value="At5g59350-like"/>
</dbReference>
<organism evidence="1 2">
    <name type="scientific">Lithospermum erythrorhizon</name>
    <name type="common">Purple gromwell</name>
    <name type="synonym">Lithospermum officinale var. erythrorhizon</name>
    <dbReference type="NCBI Taxonomy" id="34254"/>
    <lineage>
        <taxon>Eukaryota</taxon>
        <taxon>Viridiplantae</taxon>
        <taxon>Streptophyta</taxon>
        <taxon>Embryophyta</taxon>
        <taxon>Tracheophyta</taxon>
        <taxon>Spermatophyta</taxon>
        <taxon>Magnoliopsida</taxon>
        <taxon>eudicotyledons</taxon>
        <taxon>Gunneridae</taxon>
        <taxon>Pentapetalae</taxon>
        <taxon>asterids</taxon>
        <taxon>lamiids</taxon>
        <taxon>Boraginales</taxon>
        <taxon>Boraginaceae</taxon>
        <taxon>Boraginoideae</taxon>
        <taxon>Lithospermeae</taxon>
        <taxon>Lithospermum</taxon>
    </lineage>
</organism>
<dbReference type="Proteomes" id="UP001454036">
    <property type="component" value="Unassembled WGS sequence"/>
</dbReference>
<dbReference type="PANTHER" id="PTHR34054">
    <property type="entry name" value="EXPRESSED PROTEIN"/>
    <property type="match status" value="1"/>
</dbReference>
<reference evidence="1 2" key="1">
    <citation type="submission" date="2024-01" db="EMBL/GenBank/DDBJ databases">
        <title>The complete chloroplast genome sequence of Lithospermum erythrorhizon: insights into the phylogenetic relationship among Boraginaceae species and the maternal lineages of purple gromwells.</title>
        <authorList>
            <person name="Okada T."/>
            <person name="Watanabe K."/>
        </authorList>
    </citation>
    <scope>NUCLEOTIDE SEQUENCE [LARGE SCALE GENOMIC DNA]</scope>
</reference>
<gene>
    <name evidence="1" type="ORF">LIER_17194</name>
</gene>
<evidence type="ECO:0000313" key="1">
    <source>
        <dbReference type="EMBL" id="GAA0160700.1"/>
    </source>
</evidence>
<evidence type="ECO:0000313" key="2">
    <source>
        <dbReference type="Proteomes" id="UP001454036"/>
    </source>
</evidence>
<keyword evidence="2" id="KW-1185">Reference proteome</keyword>
<accession>A0AAV3QDI5</accession>
<dbReference type="EMBL" id="BAABME010003963">
    <property type="protein sequence ID" value="GAA0160700.1"/>
    <property type="molecule type" value="Genomic_DNA"/>
</dbReference>
<protein>
    <submittedName>
        <fullName evidence="1">Uncharacterized protein</fullName>
    </submittedName>
</protein>
<dbReference type="AlphaFoldDB" id="A0AAV3QDI5"/>